<protein>
    <submittedName>
        <fullName evidence="1">Uncharacterized protein</fullName>
    </submittedName>
</protein>
<sequence length="51" mass="5796">MTTRYIHINCILATRITAEQIASAQQRFCFDAFDLPCQSSGIITFRDLNVT</sequence>
<dbReference type="EMBL" id="JYDO01000082">
    <property type="protein sequence ID" value="KRZ72252.1"/>
    <property type="molecule type" value="Genomic_DNA"/>
</dbReference>
<reference evidence="1 2" key="1">
    <citation type="submission" date="2015-01" db="EMBL/GenBank/DDBJ databases">
        <title>Evolution of Trichinella species and genotypes.</title>
        <authorList>
            <person name="Korhonen P.K."/>
            <person name="Edoardo P."/>
            <person name="Giuseppe L.R."/>
            <person name="Gasser R.B."/>
        </authorList>
    </citation>
    <scope>NUCLEOTIDE SEQUENCE [LARGE SCALE GENOMIC DNA]</scope>
    <source>
        <strain evidence="1">ISS1980</strain>
    </source>
</reference>
<evidence type="ECO:0000313" key="1">
    <source>
        <dbReference type="EMBL" id="KRZ72252.1"/>
    </source>
</evidence>
<dbReference type="AlphaFoldDB" id="A0A0V1MKY1"/>
<proteinExistence type="predicted"/>
<gene>
    <name evidence="1" type="ORF">T10_11987</name>
</gene>
<name>A0A0V1MKY1_9BILA</name>
<accession>A0A0V1MKY1</accession>
<organism evidence="1 2">
    <name type="scientific">Trichinella papuae</name>
    <dbReference type="NCBI Taxonomy" id="268474"/>
    <lineage>
        <taxon>Eukaryota</taxon>
        <taxon>Metazoa</taxon>
        <taxon>Ecdysozoa</taxon>
        <taxon>Nematoda</taxon>
        <taxon>Enoplea</taxon>
        <taxon>Dorylaimia</taxon>
        <taxon>Trichinellida</taxon>
        <taxon>Trichinellidae</taxon>
        <taxon>Trichinella</taxon>
    </lineage>
</organism>
<comment type="caution">
    <text evidence="1">The sequence shown here is derived from an EMBL/GenBank/DDBJ whole genome shotgun (WGS) entry which is preliminary data.</text>
</comment>
<keyword evidence="2" id="KW-1185">Reference proteome</keyword>
<dbReference type="Proteomes" id="UP000054843">
    <property type="component" value="Unassembled WGS sequence"/>
</dbReference>
<evidence type="ECO:0000313" key="2">
    <source>
        <dbReference type="Proteomes" id="UP000054843"/>
    </source>
</evidence>